<name>A0A1F6XRV2_9BACT</name>
<keyword evidence="1" id="KW-0812">Transmembrane</keyword>
<feature type="transmembrane region" description="Helical" evidence="1">
    <location>
        <begin position="6"/>
        <end position="28"/>
    </location>
</feature>
<protein>
    <submittedName>
        <fullName evidence="2">Uncharacterized protein</fullName>
    </submittedName>
</protein>
<reference evidence="2 3" key="1">
    <citation type="journal article" date="2016" name="Nat. Commun.">
        <title>Thousands of microbial genomes shed light on interconnected biogeochemical processes in an aquifer system.</title>
        <authorList>
            <person name="Anantharaman K."/>
            <person name="Brown C.T."/>
            <person name="Hug L.A."/>
            <person name="Sharon I."/>
            <person name="Castelle C.J."/>
            <person name="Probst A.J."/>
            <person name="Thomas B.C."/>
            <person name="Singh A."/>
            <person name="Wilkins M.J."/>
            <person name="Karaoz U."/>
            <person name="Brodie E.L."/>
            <person name="Williams K.H."/>
            <person name="Hubbard S.S."/>
            <person name="Banfield J.F."/>
        </authorList>
    </citation>
    <scope>NUCLEOTIDE SEQUENCE [LARGE SCALE GENOMIC DNA]</scope>
</reference>
<proteinExistence type="predicted"/>
<dbReference type="AlphaFoldDB" id="A0A1F6XRV2"/>
<evidence type="ECO:0000313" key="3">
    <source>
        <dbReference type="Proteomes" id="UP000177195"/>
    </source>
</evidence>
<evidence type="ECO:0000256" key="1">
    <source>
        <dbReference type="SAM" id="Phobius"/>
    </source>
</evidence>
<keyword evidence="1" id="KW-0472">Membrane</keyword>
<dbReference type="Proteomes" id="UP000177195">
    <property type="component" value="Unassembled WGS sequence"/>
</dbReference>
<organism evidence="2 3">
    <name type="scientific">Candidatus Nomurabacteria bacterium RIFCSPLOWO2_02_FULL_42_17</name>
    <dbReference type="NCBI Taxonomy" id="1801789"/>
    <lineage>
        <taxon>Bacteria</taxon>
        <taxon>Candidatus Nomuraibacteriota</taxon>
    </lineage>
</organism>
<dbReference type="EMBL" id="MFVN01000034">
    <property type="protein sequence ID" value="OGI96793.1"/>
    <property type="molecule type" value="Genomic_DNA"/>
</dbReference>
<evidence type="ECO:0000313" key="2">
    <source>
        <dbReference type="EMBL" id="OGI96793.1"/>
    </source>
</evidence>
<accession>A0A1F6XRV2</accession>
<keyword evidence="1" id="KW-1133">Transmembrane helix</keyword>
<comment type="caution">
    <text evidence="2">The sequence shown here is derived from an EMBL/GenBank/DDBJ whole genome shotgun (WGS) entry which is preliminary data.</text>
</comment>
<sequence>MSKRNIIITIIVVLIVAVVITITANFLARQGSSEYSLVKLTTGELYVGRLSWFPRPAMRNAHLFQITADPEDATKQNPQLMPVSESLWAPKVIYFNPEQIVIRGHIGKDSAIAKTLRGK</sequence>
<gene>
    <name evidence="2" type="ORF">A3I25_01385</name>
</gene>